<keyword evidence="11" id="KW-1185">Reference proteome</keyword>
<feature type="domain" description="TLDc" evidence="9">
    <location>
        <begin position="814"/>
        <end position="1001"/>
    </location>
</feature>
<dbReference type="InterPro" id="IPR016187">
    <property type="entry name" value="CTDL_fold"/>
</dbReference>
<dbReference type="SMART" id="SM00179">
    <property type="entry name" value="EGF_CA"/>
    <property type="match status" value="1"/>
</dbReference>
<organism evidence="10 11">
    <name type="scientific">Pocillopora meandrina</name>
    <dbReference type="NCBI Taxonomy" id="46732"/>
    <lineage>
        <taxon>Eukaryota</taxon>
        <taxon>Metazoa</taxon>
        <taxon>Cnidaria</taxon>
        <taxon>Anthozoa</taxon>
        <taxon>Hexacorallia</taxon>
        <taxon>Scleractinia</taxon>
        <taxon>Astrocoeniina</taxon>
        <taxon>Pocilloporidae</taxon>
        <taxon>Pocillopora</taxon>
    </lineage>
</organism>
<dbReference type="PROSITE" id="PS51465">
    <property type="entry name" value="KAZAL_2"/>
    <property type="match status" value="1"/>
</dbReference>
<keyword evidence="1 5" id="KW-0245">EGF-like domain</keyword>
<dbReference type="InterPro" id="IPR024731">
    <property type="entry name" value="NELL2-like_EGF"/>
</dbReference>
<keyword evidence="4" id="KW-1015">Disulfide bond</keyword>
<dbReference type="CDD" id="cd00037">
    <property type="entry name" value="CLECT"/>
    <property type="match status" value="1"/>
</dbReference>
<proteinExistence type="predicted"/>
<dbReference type="CDD" id="cd00054">
    <property type="entry name" value="EGF_CA"/>
    <property type="match status" value="1"/>
</dbReference>
<dbReference type="PROSITE" id="PS50026">
    <property type="entry name" value="EGF_3"/>
    <property type="match status" value="1"/>
</dbReference>
<dbReference type="InterPro" id="IPR006571">
    <property type="entry name" value="TLDc_dom"/>
</dbReference>
<feature type="domain" description="C-type lectin" evidence="7">
    <location>
        <begin position="604"/>
        <end position="718"/>
    </location>
</feature>
<comment type="caution">
    <text evidence="10">The sequence shown here is derived from an EMBL/GenBank/DDBJ whole genome shotgun (WGS) entry which is preliminary data.</text>
</comment>
<evidence type="ECO:0000259" key="7">
    <source>
        <dbReference type="PROSITE" id="PS50041"/>
    </source>
</evidence>
<dbReference type="InterPro" id="IPR002350">
    <property type="entry name" value="Kazal_dom"/>
</dbReference>
<dbReference type="PROSITE" id="PS01186">
    <property type="entry name" value="EGF_2"/>
    <property type="match status" value="1"/>
</dbReference>
<evidence type="ECO:0000313" key="11">
    <source>
        <dbReference type="Proteomes" id="UP001159428"/>
    </source>
</evidence>
<dbReference type="InterPro" id="IPR050111">
    <property type="entry name" value="C-type_lectin/snaclec_domain"/>
</dbReference>
<dbReference type="InterPro" id="IPR036058">
    <property type="entry name" value="Kazal_dom_sf"/>
</dbReference>
<dbReference type="AlphaFoldDB" id="A0AAU9XYS2"/>
<dbReference type="FunFam" id="2.10.25.10:FF:000038">
    <property type="entry name" value="Fibrillin 2"/>
    <property type="match status" value="1"/>
</dbReference>
<dbReference type="PROSITE" id="PS51886">
    <property type="entry name" value="TLDC"/>
    <property type="match status" value="1"/>
</dbReference>
<reference evidence="10 11" key="1">
    <citation type="submission" date="2022-05" db="EMBL/GenBank/DDBJ databases">
        <authorList>
            <consortium name="Genoscope - CEA"/>
            <person name="William W."/>
        </authorList>
    </citation>
    <scope>NUCLEOTIDE SEQUENCE [LARGE SCALE GENOMIC DNA]</scope>
</reference>
<gene>
    <name evidence="10" type="ORF">PMEA_00034118</name>
</gene>
<dbReference type="Gene3D" id="2.10.25.10">
    <property type="entry name" value="Laminin"/>
    <property type="match status" value="1"/>
</dbReference>
<keyword evidence="3" id="KW-0677">Repeat</keyword>
<dbReference type="SUPFAM" id="SSF56436">
    <property type="entry name" value="C-type lectin-like"/>
    <property type="match status" value="1"/>
</dbReference>
<evidence type="ECO:0008006" key="12">
    <source>
        <dbReference type="Google" id="ProtNLM"/>
    </source>
</evidence>
<dbReference type="PROSITE" id="PS00615">
    <property type="entry name" value="C_TYPE_LECTIN_1"/>
    <property type="match status" value="1"/>
</dbReference>
<dbReference type="InterPro" id="IPR001304">
    <property type="entry name" value="C-type_lectin-like"/>
</dbReference>
<evidence type="ECO:0000256" key="4">
    <source>
        <dbReference type="ARBA" id="ARBA00023157"/>
    </source>
</evidence>
<dbReference type="PANTHER" id="PTHR22803">
    <property type="entry name" value="MANNOSE, PHOSPHOLIPASE, LECTIN RECEPTOR RELATED"/>
    <property type="match status" value="1"/>
</dbReference>
<feature type="domain" description="EGF-like" evidence="6">
    <location>
        <begin position="765"/>
        <end position="805"/>
    </location>
</feature>
<dbReference type="PROSITE" id="PS50041">
    <property type="entry name" value="C_TYPE_LECTIN_2"/>
    <property type="match status" value="1"/>
</dbReference>
<dbReference type="Gene3D" id="2.60.40.2080">
    <property type="match status" value="3"/>
</dbReference>
<dbReference type="Proteomes" id="UP001159428">
    <property type="component" value="Unassembled WGS sequence"/>
</dbReference>
<evidence type="ECO:0000256" key="2">
    <source>
        <dbReference type="ARBA" id="ARBA00022729"/>
    </source>
</evidence>
<comment type="caution">
    <text evidence="5">Lacks conserved residue(s) required for the propagation of feature annotation.</text>
</comment>
<accession>A0AAU9XYS2</accession>
<feature type="domain" description="Kazal-like" evidence="8">
    <location>
        <begin position="259"/>
        <end position="306"/>
    </location>
</feature>
<name>A0AAU9XYS2_9CNID</name>
<dbReference type="InterPro" id="IPR000742">
    <property type="entry name" value="EGF"/>
</dbReference>
<dbReference type="PROSITE" id="PS00010">
    <property type="entry name" value="ASX_HYDROXYL"/>
    <property type="match status" value="1"/>
</dbReference>
<dbReference type="InterPro" id="IPR001881">
    <property type="entry name" value="EGF-like_Ca-bd_dom"/>
</dbReference>
<dbReference type="Pfam" id="PF07648">
    <property type="entry name" value="Kazal_2"/>
    <property type="match status" value="1"/>
</dbReference>
<dbReference type="InterPro" id="IPR000152">
    <property type="entry name" value="EGF-type_Asp/Asn_hydroxyl_site"/>
</dbReference>
<protein>
    <recommendedName>
        <fullName evidence="12">Aggrecan core protein</fullName>
    </recommendedName>
</protein>
<dbReference type="SUPFAM" id="SSF100895">
    <property type="entry name" value="Kazal-type serine protease inhibitors"/>
    <property type="match status" value="1"/>
</dbReference>
<dbReference type="InterPro" id="IPR018378">
    <property type="entry name" value="C-type_lectin_CS"/>
</dbReference>
<dbReference type="SMART" id="SM00584">
    <property type="entry name" value="TLDc"/>
    <property type="match status" value="1"/>
</dbReference>
<evidence type="ECO:0000256" key="5">
    <source>
        <dbReference type="PROSITE-ProRule" id="PRU00076"/>
    </source>
</evidence>
<dbReference type="Pfam" id="PF12947">
    <property type="entry name" value="EGF_3"/>
    <property type="match status" value="1"/>
</dbReference>
<evidence type="ECO:0000256" key="3">
    <source>
        <dbReference type="ARBA" id="ARBA00022737"/>
    </source>
</evidence>
<evidence type="ECO:0000259" key="9">
    <source>
        <dbReference type="PROSITE" id="PS51886"/>
    </source>
</evidence>
<dbReference type="GO" id="GO:0005509">
    <property type="term" value="F:calcium ion binding"/>
    <property type="evidence" value="ECO:0007669"/>
    <property type="project" value="InterPro"/>
</dbReference>
<dbReference type="Pfam" id="PF00059">
    <property type="entry name" value="Lectin_C"/>
    <property type="match status" value="1"/>
</dbReference>
<dbReference type="PROSITE" id="PS01187">
    <property type="entry name" value="EGF_CA"/>
    <property type="match status" value="1"/>
</dbReference>
<keyword evidence="2" id="KW-0732">Signal</keyword>
<evidence type="ECO:0000259" key="8">
    <source>
        <dbReference type="PROSITE" id="PS51465"/>
    </source>
</evidence>
<dbReference type="Gene3D" id="3.30.60.30">
    <property type="match status" value="1"/>
</dbReference>
<dbReference type="Pfam" id="PF07534">
    <property type="entry name" value="TLD"/>
    <property type="match status" value="1"/>
</dbReference>
<dbReference type="Gene3D" id="3.10.100.10">
    <property type="entry name" value="Mannose-Binding Protein A, subunit A"/>
    <property type="match status" value="1"/>
</dbReference>
<dbReference type="SUPFAM" id="SSF57196">
    <property type="entry name" value="EGF/Laminin"/>
    <property type="match status" value="1"/>
</dbReference>
<dbReference type="InterPro" id="IPR016186">
    <property type="entry name" value="C-type_lectin-like/link_sf"/>
</dbReference>
<dbReference type="CDD" id="cd00104">
    <property type="entry name" value="KAZAL_FS"/>
    <property type="match status" value="1"/>
</dbReference>
<sequence>MWVQSVTSHDFDVCARASGIGSNGTGIINWLAFQDHSQMTRGSVSFSGIWTTETKCDTVIFSQSFPGRPSVFVSARYTRDTKPNDAMYVWLENVNSKSFEVCIREFLPFDGKHQDTTVDWFAFVGNGSEFNFTLSGEADFPNSNPPTAEDNYGFCQKVQFNTTFYASPVVLVSVHHLYNPQVSMKSLVSPNNNIISAWVEEVSLISMRICVKDLSGTGSKHDPLSVNYVVIGDLNPCLDVFCPSFGVCKTYSAHKARCVCNDNCPSYQDPVCTENGTTYDNECLYKLSFCKGMDNNTLYHPGSCEGFPIVHGRVKLLRVPDWSDSSCQTVVFPPYRFYPNKEVQVQITLNHMNLNDSVTVHHAITSWTERINTQNFTVCAMQSGRNGNNFNPFATVDWMAYQGAPTEGTTGRIKMTKWWSGTNCADVTFPKDKFKDSPVVLVTSNHHRSGKKHDATLIWTEDVTRNSFKACLRELQNFDGKHQNVYVNWLAFTKLHKPLFTEHGSVNFPNTIPPTDEDNNAYCEFVHFTRNYNATPTVQLSANHSTTTSGNLAPVHNGISTWIENLNECGFRVCVKELYETGYDPVSVAYAVLTDICDPGWSYFDGFCYLTSDTCADWTTAVKECRKESSVLIDVNNNEENVYIQHRHNGEKSWLGLNDRSIEGAFTWVDRGHGNYTAWAKSQPNNFKEEDCVHALGVKYSYEWNDVQCSDCHQFTCKKGKSNTSNESLTDHFHEQSLITRLNSTISVSYVLKECSLLYFIPLLDLDECQNDLNYCHKMATCTNERGSYTCKCNAGYVGDGLDCYHHSGLDSSAILANDDNYLGILSNWLNPVVQSQSSYWKRCWRASVDGWASTTFHSLCDNKGPTVTIIRVGKYIFGGYTSISWKLPYNCVHWYSASAFLFSLVNKPGWAPVKLSQTGVYGSYNSYSMYSCYDRGPAFGDGHDIYIASYASSNTNSYSQLGHTYSPPSGHSYRSSFAQSFLAGSLNFQPDEVEVFYETT</sequence>
<dbReference type="SMART" id="SM00181">
    <property type="entry name" value="EGF"/>
    <property type="match status" value="2"/>
</dbReference>
<dbReference type="EMBL" id="CALNXJ010000083">
    <property type="protein sequence ID" value="CAH3162087.1"/>
    <property type="molecule type" value="Genomic_DNA"/>
</dbReference>
<dbReference type="InterPro" id="IPR037221">
    <property type="entry name" value="H-type_lectin_dom_sf"/>
</dbReference>
<dbReference type="SMART" id="SM00034">
    <property type="entry name" value="CLECT"/>
    <property type="match status" value="1"/>
</dbReference>
<evidence type="ECO:0000259" key="6">
    <source>
        <dbReference type="PROSITE" id="PS50026"/>
    </source>
</evidence>
<evidence type="ECO:0000313" key="10">
    <source>
        <dbReference type="EMBL" id="CAH3162087.1"/>
    </source>
</evidence>
<dbReference type="InterPro" id="IPR018097">
    <property type="entry name" value="EGF_Ca-bd_CS"/>
</dbReference>
<evidence type="ECO:0000256" key="1">
    <source>
        <dbReference type="ARBA" id="ARBA00022536"/>
    </source>
</evidence>